<feature type="transmembrane region" description="Helical" evidence="6">
    <location>
        <begin position="332"/>
        <end position="357"/>
    </location>
</feature>
<dbReference type="GO" id="GO:0032153">
    <property type="term" value="C:cell division site"/>
    <property type="evidence" value="ECO:0007669"/>
    <property type="project" value="TreeGrafter"/>
</dbReference>
<dbReference type="GO" id="GO:0051301">
    <property type="term" value="P:cell division"/>
    <property type="evidence" value="ECO:0007669"/>
    <property type="project" value="InterPro"/>
</dbReference>
<dbReference type="RefSeq" id="WP_169282396.1">
    <property type="nucleotide sequence ID" value="NZ_CP051680.1"/>
</dbReference>
<evidence type="ECO:0000313" key="8">
    <source>
        <dbReference type="Proteomes" id="UP000502248"/>
    </source>
</evidence>
<evidence type="ECO:0000256" key="5">
    <source>
        <dbReference type="ARBA" id="ARBA00023136"/>
    </source>
</evidence>
<dbReference type="GO" id="GO:0005886">
    <property type="term" value="C:plasma membrane"/>
    <property type="evidence" value="ECO:0007669"/>
    <property type="project" value="TreeGrafter"/>
</dbReference>
<reference evidence="7 8" key="1">
    <citation type="submission" date="2020-04" db="EMBL/GenBank/DDBJ databases">
        <title>Genome sequencing of novel species.</title>
        <authorList>
            <person name="Heo J."/>
            <person name="Kim S.-J."/>
            <person name="Kim J.-S."/>
            <person name="Hong S.-B."/>
            <person name="Kwon S.-W."/>
        </authorList>
    </citation>
    <scope>NUCLEOTIDE SEQUENCE [LARGE SCALE GENOMIC DNA]</scope>
    <source>
        <strain evidence="7 8">MFER-1</strain>
    </source>
</reference>
<comment type="subcellular location">
    <subcellularLocation>
        <location evidence="1">Membrane</location>
        <topology evidence="1">Multi-pass membrane protein</topology>
    </subcellularLocation>
</comment>
<organism evidence="7 8">
    <name type="scientific">Cohnella herbarum</name>
    <dbReference type="NCBI Taxonomy" id="2728023"/>
    <lineage>
        <taxon>Bacteria</taxon>
        <taxon>Bacillati</taxon>
        <taxon>Bacillota</taxon>
        <taxon>Bacilli</taxon>
        <taxon>Bacillales</taxon>
        <taxon>Paenibacillaceae</taxon>
        <taxon>Cohnella</taxon>
    </lineage>
</organism>
<proteinExistence type="predicted"/>
<name>A0A7Z2VNF3_9BACL</name>
<protein>
    <submittedName>
        <fullName evidence="7">FtsW/RodA/SpoVE family cell cycle protein</fullName>
    </submittedName>
</protein>
<keyword evidence="2 6" id="KW-0812">Transmembrane</keyword>
<feature type="transmembrane region" description="Helical" evidence="6">
    <location>
        <begin position="256"/>
        <end position="276"/>
    </location>
</feature>
<keyword evidence="3" id="KW-0133">Cell shape</keyword>
<dbReference type="Pfam" id="PF01098">
    <property type="entry name" value="FTSW_RODA_SPOVE"/>
    <property type="match status" value="1"/>
</dbReference>
<keyword evidence="4 6" id="KW-1133">Transmembrane helix</keyword>
<dbReference type="GO" id="GO:0008360">
    <property type="term" value="P:regulation of cell shape"/>
    <property type="evidence" value="ECO:0007669"/>
    <property type="project" value="UniProtKB-KW"/>
</dbReference>
<dbReference type="PANTHER" id="PTHR30474">
    <property type="entry name" value="CELL CYCLE PROTEIN"/>
    <property type="match status" value="1"/>
</dbReference>
<evidence type="ECO:0000256" key="6">
    <source>
        <dbReference type="SAM" id="Phobius"/>
    </source>
</evidence>
<dbReference type="InterPro" id="IPR001182">
    <property type="entry name" value="FtsW/RodA"/>
</dbReference>
<dbReference type="GO" id="GO:0015648">
    <property type="term" value="F:lipid-linked peptidoglycan transporter activity"/>
    <property type="evidence" value="ECO:0007669"/>
    <property type="project" value="TreeGrafter"/>
</dbReference>
<evidence type="ECO:0000313" key="7">
    <source>
        <dbReference type="EMBL" id="QJD86144.1"/>
    </source>
</evidence>
<evidence type="ECO:0000256" key="2">
    <source>
        <dbReference type="ARBA" id="ARBA00022692"/>
    </source>
</evidence>
<dbReference type="Proteomes" id="UP000502248">
    <property type="component" value="Chromosome"/>
</dbReference>
<feature type="transmembrane region" description="Helical" evidence="6">
    <location>
        <begin position="378"/>
        <end position="400"/>
    </location>
</feature>
<evidence type="ECO:0000256" key="4">
    <source>
        <dbReference type="ARBA" id="ARBA00022989"/>
    </source>
</evidence>
<dbReference type="AlphaFoldDB" id="A0A7Z2VNF3"/>
<evidence type="ECO:0000256" key="1">
    <source>
        <dbReference type="ARBA" id="ARBA00004141"/>
    </source>
</evidence>
<sequence length="444" mass="49154">MSHSLERHPEVNAYLHKICAQVKAKEVHEEIRHELLSHLEELTAERVAQSGMPEEKAMIEALRHMGDPEQVGKQLHTAHKPKPEWGVIALVAGMFLIGLVSMFTLRLSVDGMIDRKLVYGFVGVAVMIGLYFVDYRKLIRYSWVLYGATLLLMAAVHWQSVQVNGVTQWLLLGPFNFNVYAASPYLLLIAIAGMLQRKKPAAQGLREEAVELGKDAVLFMLIPALLYVPAPAFAYLLIYGFGLAVLLLVSGKMKLLITGLSALVLMTVPVLLNGSFDYEWSRLSAFLNPDTHAQTEGYLVLRSVEAIQSGGMWGQGFGIVNDKLPLASSELFYSYLVYNFGWVFGIAVALLAFLFVVRIARMGAKLQDSYAKNLVVGLIAVLGIQLAWNLLMCAGLLPILGLRLPIMNWSSGMVIELAAVGLILSAYRRKDMFGSSYRPQPTKV</sequence>
<feature type="transmembrane region" description="Helical" evidence="6">
    <location>
        <begin position="141"/>
        <end position="159"/>
    </location>
</feature>
<dbReference type="EMBL" id="CP051680">
    <property type="protein sequence ID" value="QJD86144.1"/>
    <property type="molecule type" value="Genomic_DNA"/>
</dbReference>
<feature type="transmembrane region" description="Helical" evidence="6">
    <location>
        <begin position="117"/>
        <end position="134"/>
    </location>
</feature>
<keyword evidence="8" id="KW-1185">Reference proteome</keyword>
<keyword evidence="5 6" id="KW-0472">Membrane</keyword>
<dbReference type="InterPro" id="IPR047928">
    <property type="entry name" value="Perm_prefix_1"/>
</dbReference>
<dbReference type="NCBIfam" id="NF038403">
    <property type="entry name" value="perm_prefix_1"/>
    <property type="match status" value="1"/>
</dbReference>
<feature type="transmembrane region" description="Helical" evidence="6">
    <location>
        <begin position="179"/>
        <end position="197"/>
    </location>
</feature>
<accession>A0A7Z2VNF3</accession>
<dbReference type="PANTHER" id="PTHR30474:SF1">
    <property type="entry name" value="PEPTIDOGLYCAN GLYCOSYLTRANSFERASE MRDB"/>
    <property type="match status" value="1"/>
</dbReference>
<dbReference type="KEGG" id="cheb:HH215_25175"/>
<evidence type="ECO:0000256" key="3">
    <source>
        <dbReference type="ARBA" id="ARBA00022960"/>
    </source>
</evidence>
<feature type="transmembrane region" description="Helical" evidence="6">
    <location>
        <begin position="85"/>
        <end position="105"/>
    </location>
</feature>
<gene>
    <name evidence="7" type="ORF">HH215_25175</name>
</gene>
<feature type="transmembrane region" description="Helical" evidence="6">
    <location>
        <begin position="406"/>
        <end position="427"/>
    </location>
</feature>